<dbReference type="GO" id="GO:0003723">
    <property type="term" value="F:RNA binding"/>
    <property type="evidence" value="ECO:0007669"/>
    <property type="project" value="UniProtKB-KW"/>
</dbReference>
<evidence type="ECO:0000256" key="5">
    <source>
        <dbReference type="ARBA" id="ARBA00022679"/>
    </source>
</evidence>
<dbReference type="InterPro" id="IPR038546">
    <property type="entry name" value="Hen1_N_sf"/>
</dbReference>
<accession>A0A3G8JHF6</accession>
<dbReference type="InterPro" id="IPR024740">
    <property type="entry name" value="Hen1_N"/>
</dbReference>
<evidence type="ECO:0000313" key="15">
    <source>
        <dbReference type="EMBL" id="AZG44328.1"/>
    </source>
</evidence>
<dbReference type="InterPro" id="IPR024026">
    <property type="entry name" value="3'-RNA_MeTfrase_Hen1_bac"/>
</dbReference>
<comment type="catalytic activity">
    <reaction evidence="12">
        <text>small RNA 3'-end nucleotide + S-adenosyl-L-methionine = small RNA 3'-end 2'-O-methylnucleotide + S-adenosyl-L-homocysteine + H(+)</text>
        <dbReference type="Rhea" id="RHEA:37887"/>
        <dbReference type="Rhea" id="RHEA-COMP:10415"/>
        <dbReference type="Rhea" id="RHEA-COMP:10416"/>
        <dbReference type="ChEBI" id="CHEBI:15378"/>
        <dbReference type="ChEBI" id="CHEBI:57856"/>
        <dbReference type="ChEBI" id="CHEBI:59789"/>
        <dbReference type="ChEBI" id="CHEBI:74896"/>
        <dbReference type="ChEBI" id="CHEBI:74898"/>
        <dbReference type="EC" id="2.1.1.386"/>
    </reaction>
</comment>
<evidence type="ECO:0000256" key="2">
    <source>
        <dbReference type="ARBA" id="ARBA00009026"/>
    </source>
</evidence>
<sequence>MMMTLEVRGDRDTPATDLGYLLHKHPDRMQTFDTSQGTARVFYPGAGVHECRVALHVDGEGVRSRDETERHVSTIPYAASSRFVVAIGKVFGDALAGRCARPELVEHSWPIAITVPSVPIGGQVGPDELFTPLGWRVEVSRQPLRPAGWGDSPYAGVSLQGRHTVRDALRHLCVLLPVIADDKHYFVDELEIDKLERLGDGWLSTHPHRDRIISGYVKRVRPLVDLAVDRLTGSDPTDADPTDADPTGPGTADQRGAETPGTARQAGSAVAARRESLARRRLDAVVESVRAAHGRSVLDLGCGEGRLLAALAADGTHTRLAGVDVSVAALNRAAERFGRRRDVALWQSSLMYADFRCRGFDVAVLMEVIEHIDQTRLPVAVASVFDGMAPGTVVVTTPNREHNSRYGLGDDEFRHPDHRFEFTRAEFARWCDDVAAEYRYTVALGEIGDPDAEVGAPTQSAVFTRIDEESR</sequence>
<dbReference type="GO" id="GO:0046872">
    <property type="term" value="F:metal ion binding"/>
    <property type="evidence" value="ECO:0007669"/>
    <property type="project" value="UniProtKB-KW"/>
</dbReference>
<evidence type="ECO:0000256" key="6">
    <source>
        <dbReference type="ARBA" id="ARBA00022691"/>
    </source>
</evidence>
<dbReference type="GO" id="GO:0001510">
    <property type="term" value="P:RNA methylation"/>
    <property type="evidence" value="ECO:0007669"/>
    <property type="project" value="InterPro"/>
</dbReference>
<evidence type="ECO:0000256" key="3">
    <source>
        <dbReference type="ARBA" id="ARBA00021330"/>
    </source>
</evidence>
<evidence type="ECO:0000256" key="13">
    <source>
        <dbReference type="SAM" id="MobiDB-lite"/>
    </source>
</evidence>
<dbReference type="KEGG" id="gom:D7316_00912"/>
<dbReference type="NCBIfam" id="TIGR04074">
    <property type="entry name" value="bacter_Hen1"/>
    <property type="match status" value="1"/>
</dbReference>
<name>A0A3G8JHF6_9ACTN</name>
<evidence type="ECO:0000256" key="9">
    <source>
        <dbReference type="ARBA" id="ARBA00022884"/>
    </source>
</evidence>
<evidence type="ECO:0000256" key="11">
    <source>
        <dbReference type="ARBA" id="ARBA00035025"/>
    </source>
</evidence>
<keyword evidence="16" id="KW-1185">Reference proteome</keyword>
<dbReference type="EMBL" id="CP033972">
    <property type="protein sequence ID" value="AZG44328.1"/>
    <property type="molecule type" value="Genomic_DNA"/>
</dbReference>
<evidence type="ECO:0000256" key="1">
    <source>
        <dbReference type="ARBA" id="ARBA00001946"/>
    </source>
</evidence>
<dbReference type="Gene3D" id="3.40.50.150">
    <property type="entry name" value="Vaccinia Virus protein VP39"/>
    <property type="match status" value="1"/>
</dbReference>
<dbReference type="Pfam" id="PF13489">
    <property type="entry name" value="Methyltransf_23"/>
    <property type="match status" value="1"/>
</dbReference>
<dbReference type="InterPro" id="IPR029063">
    <property type="entry name" value="SAM-dependent_MTases_sf"/>
</dbReference>
<feature type="region of interest" description="Disordered" evidence="13">
    <location>
        <begin position="231"/>
        <end position="269"/>
    </location>
</feature>
<dbReference type="PANTHER" id="PTHR21404:SF3">
    <property type="entry name" value="SMALL RNA 2'-O-METHYLTRANSFERASE"/>
    <property type="match status" value="1"/>
</dbReference>
<keyword evidence="10" id="KW-0943">RNA-mediated gene silencing</keyword>
<keyword evidence="15" id="KW-0830">Ubiquinone</keyword>
<dbReference type="AlphaFoldDB" id="A0A3G8JHF6"/>
<keyword evidence="5 15" id="KW-0808">Transferase</keyword>
<dbReference type="Pfam" id="PF12623">
    <property type="entry name" value="Hen1_L"/>
    <property type="match status" value="1"/>
</dbReference>
<evidence type="ECO:0000256" key="12">
    <source>
        <dbReference type="ARBA" id="ARBA00048418"/>
    </source>
</evidence>
<evidence type="ECO:0000313" key="16">
    <source>
        <dbReference type="Proteomes" id="UP000271469"/>
    </source>
</evidence>
<dbReference type="CDD" id="cd02440">
    <property type="entry name" value="AdoMet_MTases"/>
    <property type="match status" value="1"/>
</dbReference>
<evidence type="ECO:0000256" key="8">
    <source>
        <dbReference type="ARBA" id="ARBA00022842"/>
    </source>
</evidence>
<evidence type="ECO:0000256" key="7">
    <source>
        <dbReference type="ARBA" id="ARBA00022723"/>
    </source>
</evidence>
<gene>
    <name evidence="15" type="primary">ubiG</name>
    <name evidence="15" type="ORF">D7316_00912</name>
</gene>
<dbReference type="EC" id="2.1.1.386" evidence="11"/>
<feature type="domain" description="Hen1 N-terminal" evidence="14">
    <location>
        <begin position="1"/>
        <end position="231"/>
    </location>
</feature>
<comment type="similarity">
    <text evidence="2">Belongs to the methyltransferase superfamily. HEN1 family.</text>
</comment>
<dbReference type="OrthoDB" id="626362at2"/>
<organism evidence="15 16">
    <name type="scientific">Gordonia insulae</name>
    <dbReference type="NCBI Taxonomy" id="2420509"/>
    <lineage>
        <taxon>Bacteria</taxon>
        <taxon>Bacillati</taxon>
        <taxon>Actinomycetota</taxon>
        <taxon>Actinomycetes</taxon>
        <taxon>Mycobacteriales</taxon>
        <taxon>Gordoniaceae</taxon>
        <taxon>Gordonia</taxon>
    </lineage>
</organism>
<dbReference type="PANTHER" id="PTHR21404">
    <property type="entry name" value="HEN1"/>
    <property type="match status" value="1"/>
</dbReference>
<reference evidence="15 16" key="1">
    <citation type="submission" date="2018-11" db="EMBL/GenBank/DDBJ databases">
        <title>Gordonia insulae sp. nov., isolated from an island soil.</title>
        <authorList>
            <person name="Kim Y.S."/>
            <person name="Kim S.B."/>
        </authorList>
    </citation>
    <scope>NUCLEOTIDE SEQUENCE [LARGE SCALE GENOMIC DNA]</scope>
    <source>
        <strain evidence="15 16">MMS17-SY073</strain>
    </source>
</reference>
<evidence type="ECO:0000256" key="4">
    <source>
        <dbReference type="ARBA" id="ARBA00022603"/>
    </source>
</evidence>
<dbReference type="SUPFAM" id="SSF53335">
    <property type="entry name" value="S-adenosyl-L-methionine-dependent methyltransferases"/>
    <property type="match status" value="1"/>
</dbReference>
<protein>
    <recommendedName>
        <fullName evidence="3">Small RNA 2'-O-methyltransferase</fullName>
        <ecNumber evidence="11">2.1.1.386</ecNumber>
    </recommendedName>
</protein>
<dbReference type="GO" id="GO:0031047">
    <property type="term" value="P:regulatory ncRNA-mediated gene silencing"/>
    <property type="evidence" value="ECO:0007669"/>
    <property type="project" value="UniProtKB-KW"/>
</dbReference>
<keyword evidence="7" id="KW-0479">Metal-binding</keyword>
<dbReference type="InterPro" id="IPR026610">
    <property type="entry name" value="Hen1"/>
</dbReference>
<keyword evidence="4 15" id="KW-0489">Methyltransferase</keyword>
<keyword evidence="9" id="KW-0694">RNA-binding</keyword>
<evidence type="ECO:0000259" key="14">
    <source>
        <dbReference type="Pfam" id="PF12623"/>
    </source>
</evidence>
<evidence type="ECO:0000256" key="10">
    <source>
        <dbReference type="ARBA" id="ARBA00023158"/>
    </source>
</evidence>
<keyword evidence="6" id="KW-0949">S-adenosyl-L-methionine</keyword>
<dbReference type="GO" id="GO:0090486">
    <property type="term" value="F:small RNA 2'-O-methyltransferase activity"/>
    <property type="evidence" value="ECO:0007669"/>
    <property type="project" value="UniProtKB-EC"/>
</dbReference>
<dbReference type="Proteomes" id="UP000271469">
    <property type="component" value="Chromosome"/>
</dbReference>
<comment type="cofactor">
    <cofactor evidence="1">
        <name>Mg(2+)</name>
        <dbReference type="ChEBI" id="CHEBI:18420"/>
    </cofactor>
</comment>
<dbReference type="Gene3D" id="3.30.1610.20">
    <property type="entry name" value="Hen1, N-terminal domain"/>
    <property type="match status" value="1"/>
</dbReference>
<proteinExistence type="inferred from homology"/>
<keyword evidence="8" id="KW-0460">Magnesium</keyword>
<feature type="compositionally biased region" description="Low complexity" evidence="13">
    <location>
        <begin position="244"/>
        <end position="253"/>
    </location>
</feature>